<dbReference type="Proteomes" id="UP001501371">
    <property type="component" value="Unassembled WGS sequence"/>
</dbReference>
<name>A0ABN1UU56_9ACTN</name>
<feature type="domain" description="TrwC relaxase" evidence="1">
    <location>
        <begin position="5"/>
        <end position="66"/>
    </location>
</feature>
<dbReference type="Pfam" id="PF08751">
    <property type="entry name" value="TrwC"/>
    <property type="match status" value="1"/>
</dbReference>
<gene>
    <name evidence="2" type="ORF">GCM10009654_22840</name>
</gene>
<comment type="caution">
    <text evidence="2">The sequence shown here is derived from an EMBL/GenBank/DDBJ whole genome shotgun (WGS) entry which is preliminary data.</text>
</comment>
<dbReference type="SUPFAM" id="SSF55464">
    <property type="entry name" value="Origin of replication-binding domain, RBD-like"/>
    <property type="match status" value="1"/>
</dbReference>
<evidence type="ECO:0000259" key="1">
    <source>
        <dbReference type="Pfam" id="PF08751"/>
    </source>
</evidence>
<evidence type="ECO:0000313" key="2">
    <source>
        <dbReference type="EMBL" id="GAA1165390.1"/>
    </source>
</evidence>
<reference evidence="2 3" key="1">
    <citation type="journal article" date="2019" name="Int. J. Syst. Evol. Microbiol.">
        <title>The Global Catalogue of Microorganisms (GCM) 10K type strain sequencing project: providing services to taxonomists for standard genome sequencing and annotation.</title>
        <authorList>
            <consortium name="The Broad Institute Genomics Platform"/>
            <consortium name="The Broad Institute Genome Sequencing Center for Infectious Disease"/>
            <person name="Wu L."/>
            <person name="Ma J."/>
        </authorList>
    </citation>
    <scope>NUCLEOTIDE SEQUENCE [LARGE SCALE GENOMIC DNA]</scope>
    <source>
        <strain evidence="2 3">JCM 12696</strain>
    </source>
</reference>
<accession>A0ABN1UU56</accession>
<dbReference type="InterPro" id="IPR014862">
    <property type="entry name" value="TrwC"/>
</dbReference>
<proteinExistence type="predicted"/>
<keyword evidence="3" id="KW-1185">Reference proteome</keyword>
<dbReference type="EMBL" id="BAAAKV010000017">
    <property type="protein sequence ID" value="GAA1165390.1"/>
    <property type="molecule type" value="Genomic_DNA"/>
</dbReference>
<protein>
    <recommendedName>
        <fullName evidence="1">TrwC relaxase domain-containing protein</fullName>
    </recommendedName>
</protein>
<evidence type="ECO:0000313" key="3">
    <source>
        <dbReference type="Proteomes" id="UP001501371"/>
    </source>
</evidence>
<sequence>MLEPCQDIARDETLAWLEAAVAEVRWGSGGKIRKPVRDGLLVAVFRHYESRAAESKPLLHDHALISIAPGGRTTRGRGTTCRRTRR</sequence>
<organism evidence="2 3">
    <name type="scientific">Streptomyces hebeiensis</name>
    <dbReference type="NCBI Taxonomy" id="229486"/>
    <lineage>
        <taxon>Bacteria</taxon>
        <taxon>Bacillati</taxon>
        <taxon>Actinomycetota</taxon>
        <taxon>Actinomycetes</taxon>
        <taxon>Kitasatosporales</taxon>
        <taxon>Streptomycetaceae</taxon>
        <taxon>Streptomyces</taxon>
    </lineage>
</organism>